<dbReference type="RefSeq" id="WP_292302743.1">
    <property type="nucleotide sequence ID" value="NZ_JBEPLM010000013.1"/>
</dbReference>
<feature type="transmembrane region" description="Helical" evidence="1">
    <location>
        <begin position="15"/>
        <end position="38"/>
    </location>
</feature>
<evidence type="ECO:0000313" key="3">
    <source>
        <dbReference type="Proteomes" id="UP001549036"/>
    </source>
</evidence>
<reference evidence="2 3" key="1">
    <citation type="submission" date="2024-06" db="EMBL/GenBank/DDBJ databases">
        <title>Genomic Encyclopedia of Type Strains, Phase IV (KMG-IV): sequencing the most valuable type-strain genomes for metagenomic binning, comparative biology and taxonomic classification.</title>
        <authorList>
            <person name="Goeker M."/>
        </authorList>
    </citation>
    <scope>NUCLEOTIDE SEQUENCE [LARGE SCALE GENOMIC DNA]</scope>
    <source>
        <strain evidence="2 3">DSM 29846</strain>
    </source>
</reference>
<keyword evidence="1" id="KW-1133">Transmembrane helix</keyword>
<organism evidence="2 3">
    <name type="scientific">Mesorhizobium shonense</name>
    <dbReference type="NCBI Taxonomy" id="1209948"/>
    <lineage>
        <taxon>Bacteria</taxon>
        <taxon>Pseudomonadati</taxon>
        <taxon>Pseudomonadota</taxon>
        <taxon>Alphaproteobacteria</taxon>
        <taxon>Hyphomicrobiales</taxon>
        <taxon>Phyllobacteriaceae</taxon>
        <taxon>Mesorhizobium</taxon>
    </lineage>
</organism>
<dbReference type="EMBL" id="JBEPLM010000013">
    <property type="protein sequence ID" value="MET3596233.1"/>
    <property type="molecule type" value="Genomic_DNA"/>
</dbReference>
<keyword evidence="2" id="KW-0645">Protease</keyword>
<keyword evidence="1" id="KW-0812">Transmembrane</keyword>
<protein>
    <submittedName>
        <fullName evidence="2">Zn-dependent protease</fullName>
    </submittedName>
</protein>
<gene>
    <name evidence="2" type="ORF">ABID26_005650</name>
</gene>
<accession>A0ABV2I068</accession>
<evidence type="ECO:0000313" key="2">
    <source>
        <dbReference type="EMBL" id="MET3596233.1"/>
    </source>
</evidence>
<dbReference type="Proteomes" id="UP001549036">
    <property type="component" value="Unassembled WGS sequence"/>
</dbReference>
<keyword evidence="2" id="KW-0378">Hydrolase</keyword>
<dbReference type="GO" id="GO:0006508">
    <property type="term" value="P:proteolysis"/>
    <property type="evidence" value="ECO:0007669"/>
    <property type="project" value="UniProtKB-KW"/>
</dbReference>
<keyword evidence="1" id="KW-0472">Membrane</keyword>
<name>A0ABV2I068_9HYPH</name>
<proteinExistence type="predicted"/>
<dbReference type="GO" id="GO:0008233">
    <property type="term" value="F:peptidase activity"/>
    <property type="evidence" value="ECO:0007669"/>
    <property type="project" value="UniProtKB-KW"/>
</dbReference>
<sequence length="41" mass="4714">MRWSYPILRVGGTEIRIHLTFLLLLAWIGIAFVVALSARCR</sequence>
<keyword evidence="3" id="KW-1185">Reference proteome</keyword>
<evidence type="ECO:0000256" key="1">
    <source>
        <dbReference type="SAM" id="Phobius"/>
    </source>
</evidence>
<comment type="caution">
    <text evidence="2">The sequence shown here is derived from an EMBL/GenBank/DDBJ whole genome shotgun (WGS) entry which is preliminary data.</text>
</comment>